<feature type="transmembrane region" description="Helical" evidence="4">
    <location>
        <begin position="44"/>
        <end position="66"/>
    </location>
</feature>
<comment type="caution">
    <text evidence="5">The sequence shown here is derived from an EMBL/GenBank/DDBJ whole genome shotgun (WGS) entry which is preliminary data.</text>
</comment>
<keyword evidence="2 4" id="KW-0472">Membrane</keyword>
<reference evidence="5" key="1">
    <citation type="submission" date="2023-02" db="EMBL/GenBank/DDBJ databases">
        <title>Genome of toxic invasive species Heracleum sosnowskyi carries increased number of genes despite the absence of recent whole-genome duplications.</title>
        <authorList>
            <person name="Schelkunov M."/>
            <person name="Shtratnikova V."/>
            <person name="Makarenko M."/>
            <person name="Klepikova A."/>
            <person name="Omelchenko D."/>
            <person name="Novikova G."/>
            <person name="Obukhova E."/>
            <person name="Bogdanov V."/>
            <person name="Penin A."/>
            <person name="Logacheva M."/>
        </authorList>
    </citation>
    <scope>NUCLEOTIDE SEQUENCE</scope>
    <source>
        <strain evidence="5">Hsosn_3</strain>
        <tissue evidence="5">Leaf</tissue>
    </source>
</reference>
<evidence type="ECO:0000313" key="5">
    <source>
        <dbReference type="EMBL" id="KAK1404663.1"/>
    </source>
</evidence>
<evidence type="ECO:0000256" key="4">
    <source>
        <dbReference type="SAM" id="Phobius"/>
    </source>
</evidence>
<dbReference type="GO" id="GO:0098542">
    <property type="term" value="P:defense response to other organism"/>
    <property type="evidence" value="ECO:0007669"/>
    <property type="project" value="InterPro"/>
</dbReference>
<feature type="compositionally biased region" description="Polar residues" evidence="3">
    <location>
        <begin position="1"/>
        <end position="12"/>
    </location>
</feature>
<dbReference type="GO" id="GO:0005886">
    <property type="term" value="C:plasma membrane"/>
    <property type="evidence" value="ECO:0007669"/>
    <property type="project" value="TreeGrafter"/>
</dbReference>
<dbReference type="AlphaFoldDB" id="A0AAD8JJ07"/>
<dbReference type="EMBL" id="JAUIZM010000001">
    <property type="protein sequence ID" value="KAK1404663.1"/>
    <property type="molecule type" value="Genomic_DNA"/>
</dbReference>
<dbReference type="PANTHER" id="PTHR31234:SF55">
    <property type="entry name" value="LATE EMBRYOGENESIS ABUNDANT (LEA) HYDROXYPROLINE-RICH GLYCOPROTEIN FAMILY"/>
    <property type="match status" value="1"/>
</dbReference>
<evidence type="ECO:0000256" key="3">
    <source>
        <dbReference type="SAM" id="MobiDB-lite"/>
    </source>
</evidence>
<organism evidence="5 6">
    <name type="scientific">Heracleum sosnowskyi</name>
    <dbReference type="NCBI Taxonomy" id="360622"/>
    <lineage>
        <taxon>Eukaryota</taxon>
        <taxon>Viridiplantae</taxon>
        <taxon>Streptophyta</taxon>
        <taxon>Embryophyta</taxon>
        <taxon>Tracheophyta</taxon>
        <taxon>Spermatophyta</taxon>
        <taxon>Magnoliopsida</taxon>
        <taxon>eudicotyledons</taxon>
        <taxon>Gunneridae</taxon>
        <taxon>Pentapetalae</taxon>
        <taxon>asterids</taxon>
        <taxon>campanulids</taxon>
        <taxon>Apiales</taxon>
        <taxon>Apiaceae</taxon>
        <taxon>Apioideae</taxon>
        <taxon>apioid superclade</taxon>
        <taxon>Tordylieae</taxon>
        <taxon>Tordyliinae</taxon>
        <taxon>Heracleum</taxon>
    </lineage>
</organism>
<comment type="subcellular location">
    <subcellularLocation>
        <location evidence="1">Membrane</location>
    </subcellularLocation>
</comment>
<evidence type="ECO:0000256" key="1">
    <source>
        <dbReference type="ARBA" id="ARBA00004370"/>
    </source>
</evidence>
<gene>
    <name evidence="5" type="ORF">POM88_004268</name>
</gene>
<name>A0AAD8JJ07_9APIA</name>
<dbReference type="Proteomes" id="UP001237642">
    <property type="component" value="Unassembled WGS sequence"/>
</dbReference>
<evidence type="ECO:0000256" key="2">
    <source>
        <dbReference type="ARBA" id="ARBA00023136"/>
    </source>
</evidence>
<accession>A0AAD8JJ07</accession>
<evidence type="ECO:0008006" key="7">
    <source>
        <dbReference type="Google" id="ProtNLM"/>
    </source>
</evidence>
<protein>
    <recommendedName>
        <fullName evidence="7">Late embryogenesis abundant protein LEA-2 subgroup domain-containing protein</fullName>
    </recommendedName>
</protein>
<reference evidence="5" key="2">
    <citation type="submission" date="2023-05" db="EMBL/GenBank/DDBJ databases">
        <authorList>
            <person name="Schelkunov M.I."/>
        </authorList>
    </citation>
    <scope>NUCLEOTIDE SEQUENCE</scope>
    <source>
        <strain evidence="5">Hsosn_3</strain>
        <tissue evidence="5">Leaf</tissue>
    </source>
</reference>
<keyword evidence="4" id="KW-0812">Transmembrane</keyword>
<proteinExistence type="predicted"/>
<sequence length="250" mass="27674">MASRNTAVTTTIIPGGATQPPPSTTRRQQTNQIAQNICTFVRDCLIACIIALIIIALISILSSLIIRPRSPRFTVVSATAVADVNTTESEFKTACNLSVLAYNPNGNLVIWYKRLDVFILYGSDHELSWTRLAPMFQSKRNQTMLRAQFVSDDVDVENDVAEGLASELRRGVVTFRVRILALVRFKRGKWLTRSYVVKADCVGVDIGFFNATGMGNLIEPSRQCEGVRKTGLWNAALKLAVLATLLLAYY</sequence>
<keyword evidence="6" id="KW-1185">Reference proteome</keyword>
<feature type="region of interest" description="Disordered" evidence="3">
    <location>
        <begin position="1"/>
        <end position="28"/>
    </location>
</feature>
<keyword evidence="4" id="KW-1133">Transmembrane helix</keyword>
<dbReference type="PANTHER" id="PTHR31234">
    <property type="entry name" value="LATE EMBRYOGENESIS ABUNDANT (LEA) HYDROXYPROLINE-RICH GLYCOPROTEIN FAMILY"/>
    <property type="match status" value="1"/>
</dbReference>
<evidence type="ECO:0000313" key="6">
    <source>
        <dbReference type="Proteomes" id="UP001237642"/>
    </source>
</evidence>
<dbReference type="InterPro" id="IPR044839">
    <property type="entry name" value="NDR1-like"/>
</dbReference>